<keyword evidence="2" id="KW-1185">Reference proteome</keyword>
<organism evidence="1 2">
    <name type="scientific">Streptomyces luteireticuli</name>
    <dbReference type="NCBI Taxonomy" id="173858"/>
    <lineage>
        <taxon>Bacteria</taxon>
        <taxon>Bacillati</taxon>
        <taxon>Actinomycetota</taxon>
        <taxon>Actinomycetes</taxon>
        <taxon>Kitasatosporales</taxon>
        <taxon>Streptomycetaceae</taxon>
        <taxon>Streptomyces</taxon>
    </lineage>
</organism>
<evidence type="ECO:0000313" key="2">
    <source>
        <dbReference type="Proteomes" id="UP001500879"/>
    </source>
</evidence>
<accession>A0ABN0Z8Y4</accession>
<protein>
    <submittedName>
        <fullName evidence="1">Uncharacterized protein</fullName>
    </submittedName>
</protein>
<dbReference type="RefSeq" id="WP_344033192.1">
    <property type="nucleotide sequence ID" value="NZ_BAAABX010000093.1"/>
</dbReference>
<comment type="caution">
    <text evidence="1">The sequence shown here is derived from an EMBL/GenBank/DDBJ whole genome shotgun (WGS) entry which is preliminary data.</text>
</comment>
<evidence type="ECO:0000313" key="1">
    <source>
        <dbReference type="EMBL" id="GAA0439162.1"/>
    </source>
</evidence>
<gene>
    <name evidence="1" type="ORF">GCM10010357_70710</name>
</gene>
<reference evidence="1 2" key="1">
    <citation type="journal article" date="2019" name="Int. J. Syst. Evol. Microbiol.">
        <title>The Global Catalogue of Microorganisms (GCM) 10K type strain sequencing project: providing services to taxonomists for standard genome sequencing and annotation.</title>
        <authorList>
            <consortium name="The Broad Institute Genomics Platform"/>
            <consortium name="The Broad Institute Genome Sequencing Center for Infectious Disease"/>
            <person name="Wu L."/>
            <person name="Ma J."/>
        </authorList>
    </citation>
    <scope>NUCLEOTIDE SEQUENCE [LARGE SCALE GENOMIC DNA]</scope>
    <source>
        <strain evidence="1 2">JCM 4788</strain>
    </source>
</reference>
<proteinExistence type="predicted"/>
<dbReference type="Proteomes" id="UP001500879">
    <property type="component" value="Unassembled WGS sequence"/>
</dbReference>
<name>A0ABN0Z8Y4_9ACTN</name>
<dbReference type="EMBL" id="BAAABX010000093">
    <property type="protein sequence ID" value="GAA0439162.1"/>
    <property type="molecule type" value="Genomic_DNA"/>
</dbReference>
<sequence length="98" mass="10632">MSAQPVEQPYDPYRLEAAQGPQTLAALRAALADVAPADLLRFDAKLAAVQLDQVEDVISEYRHVWALRSRPEVLAALADSLNGRTDLVAYPLTEDSAA</sequence>